<dbReference type="eggNOG" id="COG0635">
    <property type="taxonomic scope" value="Bacteria"/>
</dbReference>
<dbReference type="Gene3D" id="3.30.750.200">
    <property type="match status" value="1"/>
</dbReference>
<evidence type="ECO:0000313" key="4">
    <source>
        <dbReference type="EMBL" id="AEJ19448.1"/>
    </source>
</evidence>
<dbReference type="InterPro" id="IPR007197">
    <property type="entry name" value="rSAM"/>
</dbReference>
<dbReference type="KEGG" id="scd:Spica_1302"/>
<dbReference type="Proteomes" id="UP000000503">
    <property type="component" value="Chromosome"/>
</dbReference>
<dbReference type="InterPro" id="IPR034505">
    <property type="entry name" value="Coproporphyrinogen-III_oxidase"/>
</dbReference>
<gene>
    <name evidence="4" type="ordered locus">Spica_1302</name>
</gene>
<keyword evidence="2" id="KW-0408">Iron</keyword>
<dbReference type="STRING" id="744872.Spica_1302"/>
<keyword evidence="2" id="KW-0411">Iron-sulfur</keyword>
<keyword evidence="2" id="KW-0004">4Fe-4S</keyword>
<dbReference type="NCBIfam" id="TIGR00539">
    <property type="entry name" value="hemN_rel"/>
    <property type="match status" value="1"/>
</dbReference>
<protein>
    <recommendedName>
        <fullName evidence="2">Heme chaperone HemW</fullName>
    </recommendedName>
</protein>
<dbReference type="SFLD" id="SFLDG01065">
    <property type="entry name" value="anaerobic_coproporphyrinogen-I"/>
    <property type="match status" value="1"/>
</dbReference>
<comment type="similarity">
    <text evidence="1">Belongs to the anaerobic coproporphyrinogen-III oxidase family. HemW subfamily.</text>
</comment>
<dbReference type="GO" id="GO:0051539">
    <property type="term" value="F:4 iron, 4 sulfur cluster binding"/>
    <property type="evidence" value="ECO:0007669"/>
    <property type="project" value="UniProtKB-UniRule"/>
</dbReference>
<dbReference type="GO" id="GO:0046872">
    <property type="term" value="F:metal ion binding"/>
    <property type="evidence" value="ECO:0007669"/>
    <property type="project" value="UniProtKB-UniRule"/>
</dbReference>
<reference evidence="5" key="1">
    <citation type="journal article" date="2013" name="Stand. Genomic Sci.">
        <title>Genome sequence of the thermophilic fresh-water bacterium Spirochaeta caldaria type strain (H1(T)), reclassification of Spirochaeta caldaria, Spirochaeta stenostrepta, and Spirochaeta zuelzerae in the genus Treponema as Treponema caldaria comb. nov., Treponema stenostrepta comb. nov., and Treponema zuelzerae comb. nov., and emendation of the genus Treponema.</title>
        <authorList>
            <person name="Abt B."/>
            <person name="Goker M."/>
            <person name="Scheuner C."/>
            <person name="Han C."/>
            <person name="Lu M."/>
            <person name="Misra M."/>
            <person name="Lapidus A."/>
            <person name="Nolan M."/>
            <person name="Lucas S."/>
            <person name="Hammon N."/>
            <person name="Deshpande S."/>
            <person name="Cheng J.F."/>
            <person name="Tapia R."/>
            <person name="Goodwin L.A."/>
            <person name="Pitluck S."/>
            <person name="Liolios K."/>
            <person name="Pagani I."/>
            <person name="Ivanova N."/>
            <person name="Mavromatis K."/>
            <person name="Mikhailova N."/>
            <person name="Huntemann M."/>
            <person name="Pati A."/>
            <person name="Chen A."/>
            <person name="Palaniappan K."/>
            <person name="Land M."/>
            <person name="Hauser L."/>
            <person name="Jeffries C.D."/>
            <person name="Rohde M."/>
            <person name="Spring S."/>
            <person name="Gronow S."/>
            <person name="Detter J.C."/>
            <person name="Bristow J."/>
            <person name="Eisen J.A."/>
            <person name="Markowitz V."/>
            <person name="Hugenholtz P."/>
            <person name="Kyrpides N.C."/>
            <person name="Woyke T."/>
            <person name="Klenk H.P."/>
        </authorList>
    </citation>
    <scope>NUCLEOTIDE SEQUENCE</scope>
    <source>
        <strain evidence="5">ATCC 51460 / DSM 7334 / H1</strain>
    </source>
</reference>
<sequence>MTASLYIHIPFCVSHCDYCDFYSELALRLAPPSKSDSSGLLHRYVTALKGELDWALSFYGLEYGLEHVPTLYIGGGTPTVLGLEGLEALLLHLSHVLPNWPAEVTLEANPESVNEDILSMLRCRGVNRLSLGIQSFHEPSRLAVHRSGTVDQCFSALDIAGQYFPQAFSVDLMAGLPFQTAQGLCADIQRVLDAGTNHVSLYSLILEATTPLARYVRAGTIHLPSEEEAEDIWLAGRDALTARGLLTYEVSNFAVPGYESRHNMRYWRMESWIGCGPGASTTLIDEKNGTGQRLTNRPDLQAYFHWAEKKLAEKKWADKISPRGEMVLPDESVTPDRVSPPADREFLDQSTLMKESLMMGFRTIAGPDEALFEARFHQSIGSLIGRTISLWKKRGLFQKDRWALTSEGLLLLNSFLVDCFQELEQQGL</sequence>
<organism evidence="4 5">
    <name type="scientific">Gracilinema caldarium (strain ATCC 51460 / DSM 7334 / H1)</name>
    <name type="common">Treponema caldarium</name>
    <dbReference type="NCBI Taxonomy" id="744872"/>
    <lineage>
        <taxon>Bacteria</taxon>
        <taxon>Pseudomonadati</taxon>
        <taxon>Spirochaetota</taxon>
        <taxon>Spirochaetia</taxon>
        <taxon>Spirochaetales</taxon>
        <taxon>Breznakiellaceae</taxon>
        <taxon>Gracilinema</taxon>
    </lineage>
</organism>
<dbReference type="EMBL" id="CP002868">
    <property type="protein sequence ID" value="AEJ19448.1"/>
    <property type="molecule type" value="Genomic_DNA"/>
</dbReference>
<dbReference type="PANTHER" id="PTHR13932:SF5">
    <property type="entry name" value="RADICAL S-ADENOSYL METHIONINE DOMAIN-CONTAINING PROTEIN 1, MITOCHONDRIAL"/>
    <property type="match status" value="1"/>
</dbReference>
<dbReference type="AlphaFoldDB" id="F8F2Q4"/>
<dbReference type="RefSeq" id="WP_013968759.1">
    <property type="nucleotide sequence ID" value="NC_015732.1"/>
</dbReference>
<dbReference type="InterPro" id="IPR058240">
    <property type="entry name" value="rSAM_sf"/>
</dbReference>
<dbReference type="GO" id="GO:0006779">
    <property type="term" value="P:porphyrin-containing compound biosynthetic process"/>
    <property type="evidence" value="ECO:0007669"/>
    <property type="project" value="InterPro"/>
</dbReference>
<dbReference type="GO" id="GO:0004109">
    <property type="term" value="F:coproporphyrinogen oxidase activity"/>
    <property type="evidence" value="ECO:0007669"/>
    <property type="project" value="InterPro"/>
</dbReference>
<name>F8F2Q4_GRAC1</name>
<dbReference type="SUPFAM" id="SSF102114">
    <property type="entry name" value="Radical SAM enzymes"/>
    <property type="match status" value="1"/>
</dbReference>
<evidence type="ECO:0000313" key="5">
    <source>
        <dbReference type="Proteomes" id="UP000000503"/>
    </source>
</evidence>
<proteinExistence type="inferred from homology"/>
<dbReference type="PANTHER" id="PTHR13932">
    <property type="entry name" value="COPROPORPHYRINIGEN III OXIDASE"/>
    <property type="match status" value="1"/>
</dbReference>
<keyword evidence="2" id="KW-0949">S-adenosyl-L-methionine</keyword>
<keyword evidence="2" id="KW-0143">Chaperone</keyword>
<evidence type="ECO:0000259" key="3">
    <source>
        <dbReference type="PROSITE" id="PS51918"/>
    </source>
</evidence>
<comment type="function">
    <text evidence="2">Probably acts as a heme chaperone, transferring heme to an unknown acceptor. Binds one molecule of heme per monomer, possibly covalently. Binds 1 [4Fe-4S] cluster. The cluster is coordinated with 3 cysteines and an exchangeable S-adenosyl-L-methionine.</text>
</comment>
<keyword evidence="2" id="KW-0963">Cytoplasm</keyword>
<dbReference type="Pfam" id="PF04055">
    <property type="entry name" value="Radical_SAM"/>
    <property type="match status" value="1"/>
</dbReference>
<dbReference type="PROSITE" id="PS51918">
    <property type="entry name" value="RADICAL_SAM"/>
    <property type="match status" value="1"/>
</dbReference>
<dbReference type="SFLD" id="SFLDS00029">
    <property type="entry name" value="Radical_SAM"/>
    <property type="match status" value="1"/>
</dbReference>
<keyword evidence="2" id="KW-0479">Metal-binding</keyword>
<accession>F8F2Q4</accession>
<keyword evidence="5" id="KW-1185">Reference proteome</keyword>
<dbReference type="HOGENOM" id="CLU_027579_2_2_12"/>
<dbReference type="InterPro" id="IPR004559">
    <property type="entry name" value="HemW-like"/>
</dbReference>
<dbReference type="InterPro" id="IPR006638">
    <property type="entry name" value="Elp3/MiaA/NifB-like_rSAM"/>
</dbReference>
<dbReference type="SFLD" id="SFLDF00562">
    <property type="entry name" value="HemN-like__clustered_with_heat"/>
    <property type="match status" value="1"/>
</dbReference>
<evidence type="ECO:0000256" key="2">
    <source>
        <dbReference type="RuleBase" id="RU364116"/>
    </source>
</evidence>
<feature type="domain" description="Radical SAM core" evidence="3">
    <location>
        <begin position="1"/>
        <end position="243"/>
    </location>
</feature>
<comment type="subcellular location">
    <subcellularLocation>
        <location evidence="2">Cytoplasm</location>
    </subcellularLocation>
</comment>
<keyword evidence="2" id="KW-0349">Heme</keyword>
<dbReference type="SMART" id="SM00729">
    <property type="entry name" value="Elp3"/>
    <property type="match status" value="1"/>
</dbReference>
<evidence type="ECO:0000256" key="1">
    <source>
        <dbReference type="ARBA" id="ARBA00006100"/>
    </source>
</evidence>
<dbReference type="GO" id="GO:0005737">
    <property type="term" value="C:cytoplasm"/>
    <property type="evidence" value="ECO:0007669"/>
    <property type="project" value="UniProtKB-SubCell"/>
</dbReference>